<accession>A0AA49GPP6</accession>
<dbReference type="Pfam" id="PF22398">
    <property type="entry name" value="DUF6978"/>
    <property type="match status" value="1"/>
</dbReference>
<sequence length="172" mass="20020">MNSHQVQYLIDLPKKIIDNNVLLEQKTILLKAPFQQRYPLFSEEDDTFSFFVEVFQSSKNLLKVTFHFQEDNANYGLLRVDYGGRHKNPEIANEFVPKSFHPYCGQWLSEPHIHYSIEGYKPLAWAIPLEEDSFLVKTINSTTEISKALSTFFKKINLLTELIITVQTDVFS</sequence>
<dbReference type="AlphaFoldDB" id="A0AA49GPP6"/>
<name>A0AA49GPP6_9BACT</name>
<organism evidence="1">
    <name type="scientific">Roseihalotalea indica</name>
    <dbReference type="NCBI Taxonomy" id="2867963"/>
    <lineage>
        <taxon>Bacteria</taxon>
        <taxon>Pseudomonadati</taxon>
        <taxon>Bacteroidota</taxon>
        <taxon>Cytophagia</taxon>
        <taxon>Cytophagales</taxon>
        <taxon>Catalimonadaceae</taxon>
        <taxon>Roseihalotalea</taxon>
    </lineage>
</organism>
<dbReference type="InterPro" id="IPR053916">
    <property type="entry name" value="DUF6978"/>
</dbReference>
<protein>
    <submittedName>
        <fullName evidence="1">Uncharacterized protein</fullName>
    </submittedName>
</protein>
<proteinExistence type="predicted"/>
<reference evidence="1" key="2">
    <citation type="journal article" date="2024" name="Antonie Van Leeuwenhoek">
        <title>Roseihalotalea indica gen. nov., sp. nov., a halophilic Bacteroidetes from mesopelagic Southwest Indian Ocean with higher carbohydrate metabolic potential.</title>
        <authorList>
            <person name="Chen B."/>
            <person name="Zhang M."/>
            <person name="Lin D."/>
            <person name="Ye J."/>
            <person name="Tang K."/>
        </authorList>
    </citation>
    <scope>NUCLEOTIDE SEQUENCE</scope>
    <source>
        <strain evidence="1">TK19036</strain>
    </source>
</reference>
<gene>
    <name evidence="1" type="ORF">K4G66_05600</name>
</gene>
<evidence type="ECO:0000313" key="1">
    <source>
        <dbReference type="EMBL" id="WKN38173.1"/>
    </source>
</evidence>
<dbReference type="EMBL" id="CP120682">
    <property type="protein sequence ID" value="WKN38173.1"/>
    <property type="molecule type" value="Genomic_DNA"/>
</dbReference>
<reference evidence="1" key="1">
    <citation type="journal article" date="2023" name="Comput. Struct. Biotechnol. J.">
        <title>Discovery of a novel marine Bacteroidetes with a rich repertoire of carbohydrate-active enzymes.</title>
        <authorList>
            <person name="Chen B."/>
            <person name="Liu G."/>
            <person name="Chen Q."/>
            <person name="Wang H."/>
            <person name="Liu L."/>
            <person name="Tang K."/>
        </authorList>
    </citation>
    <scope>NUCLEOTIDE SEQUENCE</scope>
    <source>
        <strain evidence="1">TK19036</strain>
    </source>
</reference>